<dbReference type="Gene3D" id="3.40.50.10540">
    <property type="entry name" value="Crotonobetainyl-coa:carnitine coa-transferase, domain 1"/>
    <property type="match status" value="1"/>
</dbReference>
<dbReference type="GO" id="GO:0016740">
    <property type="term" value="F:transferase activity"/>
    <property type="evidence" value="ECO:0007669"/>
    <property type="project" value="UniProtKB-KW"/>
</dbReference>
<keyword evidence="1 3" id="KW-0808">Transferase</keyword>
<dbReference type="InterPro" id="IPR003673">
    <property type="entry name" value="CoA-Trfase_fam_III"/>
</dbReference>
<feature type="region of interest" description="Disordered" evidence="2">
    <location>
        <begin position="356"/>
        <end position="394"/>
    </location>
</feature>
<dbReference type="PANTHER" id="PTHR48207">
    <property type="entry name" value="SUCCINATE--HYDROXYMETHYLGLUTARATE COA-TRANSFERASE"/>
    <property type="match status" value="1"/>
</dbReference>
<proteinExistence type="predicted"/>
<evidence type="ECO:0000256" key="2">
    <source>
        <dbReference type="SAM" id="MobiDB-lite"/>
    </source>
</evidence>
<protein>
    <submittedName>
        <fullName evidence="3">CaiB/BaiF CoA transferase family protein</fullName>
    </submittedName>
</protein>
<comment type="caution">
    <text evidence="3">The sequence shown here is derived from an EMBL/GenBank/DDBJ whole genome shotgun (WGS) entry which is preliminary data.</text>
</comment>
<dbReference type="Proteomes" id="UP001589785">
    <property type="component" value="Unassembled WGS sequence"/>
</dbReference>
<dbReference type="InterPro" id="IPR023606">
    <property type="entry name" value="CoA-Trfase_III_dom_1_sf"/>
</dbReference>
<sequence>MPGALDGVRVLDLSRVLAGPYATMILGDLGADVIKIEAPGGSDDTRFWGPPFQNGMSAYYTAVNRNKRSITVNLKSAEGQETIRRLAETADVLIHNFKTGTMDQWGLGYEALSRLNPRLIYCSITGFGETGPLAPLAGYDYIIQAMSGWMSINGTADTGPLKVGVAVTDVFTGLYAAIAIEAALLAREKTGRGQKIDLALFDCAVSALVNVAANYLLSGDVPKPLGNEHPNIAPYSTYEASDGPIVIAVGNDRQFQALCSLLSDRSIGSDPRFQTNPSRVAHRDELNRRLNEEIRRRTRAEWQRLLAEKGIPCGPVQTLDELFRHPQTAAREMTVTVHHPTVGPLKLVASPLKLSDTPVSYRLPPPLAGEHNGEDAPGWQSSPAAENSRHDQVE</sequence>
<dbReference type="EMBL" id="JBHLVN010000125">
    <property type="protein sequence ID" value="MFC0298848.1"/>
    <property type="molecule type" value="Genomic_DNA"/>
</dbReference>
<keyword evidence="4" id="KW-1185">Reference proteome</keyword>
<dbReference type="Gene3D" id="3.30.1540.10">
    <property type="entry name" value="formyl-coa transferase, domain 3"/>
    <property type="match status" value="1"/>
</dbReference>
<accession>A0ABV6GXB9</accession>
<dbReference type="SUPFAM" id="SSF89796">
    <property type="entry name" value="CoA-transferase family III (CaiB/BaiF)"/>
    <property type="match status" value="1"/>
</dbReference>
<dbReference type="InterPro" id="IPR050483">
    <property type="entry name" value="CoA-transferase_III_domain"/>
</dbReference>
<name>A0ABV6GXB9_9BACL</name>
<dbReference type="PANTHER" id="PTHR48207:SF3">
    <property type="entry name" value="SUCCINATE--HYDROXYMETHYLGLUTARATE COA-TRANSFERASE"/>
    <property type="match status" value="1"/>
</dbReference>
<dbReference type="Pfam" id="PF02515">
    <property type="entry name" value="CoA_transf_3"/>
    <property type="match status" value="1"/>
</dbReference>
<evidence type="ECO:0000256" key="1">
    <source>
        <dbReference type="ARBA" id="ARBA00022679"/>
    </source>
</evidence>
<evidence type="ECO:0000313" key="4">
    <source>
        <dbReference type="Proteomes" id="UP001589785"/>
    </source>
</evidence>
<dbReference type="InterPro" id="IPR044855">
    <property type="entry name" value="CoA-Trfase_III_dom3_sf"/>
</dbReference>
<gene>
    <name evidence="3" type="ORF">ACFFHQ_15965</name>
</gene>
<evidence type="ECO:0000313" key="3">
    <source>
        <dbReference type="EMBL" id="MFC0298848.1"/>
    </source>
</evidence>
<dbReference type="RefSeq" id="WP_066230893.1">
    <property type="nucleotide sequence ID" value="NZ_JBHLVN010000125.1"/>
</dbReference>
<organism evidence="3 4">
    <name type="scientific">Geobacillus jurassicus</name>
    <dbReference type="NCBI Taxonomy" id="235932"/>
    <lineage>
        <taxon>Bacteria</taxon>
        <taxon>Bacillati</taxon>
        <taxon>Bacillota</taxon>
        <taxon>Bacilli</taxon>
        <taxon>Bacillales</taxon>
        <taxon>Anoxybacillaceae</taxon>
        <taxon>Geobacillus</taxon>
    </lineage>
</organism>
<reference evidence="3 4" key="1">
    <citation type="submission" date="2024-09" db="EMBL/GenBank/DDBJ databases">
        <authorList>
            <person name="Sun Q."/>
            <person name="Mori K."/>
        </authorList>
    </citation>
    <scope>NUCLEOTIDE SEQUENCE [LARGE SCALE GENOMIC DNA]</scope>
    <source>
        <strain evidence="3 4">CCM 7224</strain>
    </source>
</reference>